<dbReference type="AlphaFoldDB" id="A0AAV3QIG1"/>
<accession>A0AAV3QIG1</accession>
<feature type="compositionally biased region" description="Basic and acidic residues" evidence="1">
    <location>
        <begin position="61"/>
        <end position="78"/>
    </location>
</feature>
<dbReference type="EMBL" id="BAABME010004641">
    <property type="protein sequence ID" value="GAA0163051.1"/>
    <property type="molecule type" value="Genomic_DNA"/>
</dbReference>
<name>A0AAV3QIG1_LITER</name>
<evidence type="ECO:0000313" key="3">
    <source>
        <dbReference type="Proteomes" id="UP001454036"/>
    </source>
</evidence>
<feature type="compositionally biased region" description="Polar residues" evidence="1">
    <location>
        <begin position="51"/>
        <end position="60"/>
    </location>
</feature>
<feature type="compositionally biased region" description="Polar residues" evidence="1">
    <location>
        <begin position="1"/>
        <end position="11"/>
    </location>
</feature>
<feature type="region of interest" description="Disordered" evidence="1">
    <location>
        <begin position="1"/>
        <end position="92"/>
    </location>
</feature>
<evidence type="ECO:0000313" key="2">
    <source>
        <dbReference type="EMBL" id="GAA0163051.1"/>
    </source>
</evidence>
<evidence type="ECO:0000256" key="1">
    <source>
        <dbReference type="SAM" id="MobiDB-lite"/>
    </source>
</evidence>
<reference evidence="2 3" key="1">
    <citation type="submission" date="2024-01" db="EMBL/GenBank/DDBJ databases">
        <title>The complete chloroplast genome sequence of Lithospermum erythrorhizon: insights into the phylogenetic relationship among Boraginaceae species and the maternal lineages of purple gromwells.</title>
        <authorList>
            <person name="Okada T."/>
            <person name="Watanabe K."/>
        </authorList>
    </citation>
    <scope>NUCLEOTIDE SEQUENCE [LARGE SCALE GENOMIC DNA]</scope>
</reference>
<dbReference type="Proteomes" id="UP001454036">
    <property type="component" value="Unassembled WGS sequence"/>
</dbReference>
<gene>
    <name evidence="2" type="ORF">LIER_19016</name>
</gene>
<protein>
    <submittedName>
        <fullName evidence="2">Uncharacterized protein</fullName>
    </submittedName>
</protein>
<organism evidence="2 3">
    <name type="scientific">Lithospermum erythrorhizon</name>
    <name type="common">Purple gromwell</name>
    <name type="synonym">Lithospermum officinale var. erythrorhizon</name>
    <dbReference type="NCBI Taxonomy" id="34254"/>
    <lineage>
        <taxon>Eukaryota</taxon>
        <taxon>Viridiplantae</taxon>
        <taxon>Streptophyta</taxon>
        <taxon>Embryophyta</taxon>
        <taxon>Tracheophyta</taxon>
        <taxon>Spermatophyta</taxon>
        <taxon>Magnoliopsida</taxon>
        <taxon>eudicotyledons</taxon>
        <taxon>Gunneridae</taxon>
        <taxon>Pentapetalae</taxon>
        <taxon>asterids</taxon>
        <taxon>lamiids</taxon>
        <taxon>Boraginales</taxon>
        <taxon>Boraginaceae</taxon>
        <taxon>Boraginoideae</taxon>
        <taxon>Lithospermeae</taxon>
        <taxon>Lithospermum</taxon>
    </lineage>
</organism>
<comment type="caution">
    <text evidence="2">The sequence shown here is derived from an EMBL/GenBank/DDBJ whole genome shotgun (WGS) entry which is preliminary data.</text>
</comment>
<sequence length="92" mass="10367">MEQEATSQPGVTTRARSRAIPPTSRVSLPQDLPRPKPKEPDQTKDIGDQSPWVSHQNVSQEKFDESKDEAPRHSTSREPRKKQTHQLAPFAA</sequence>
<proteinExistence type="predicted"/>
<feature type="compositionally biased region" description="Basic and acidic residues" evidence="1">
    <location>
        <begin position="33"/>
        <end position="47"/>
    </location>
</feature>
<keyword evidence="3" id="KW-1185">Reference proteome</keyword>